<feature type="transmembrane region" description="Helical" evidence="1">
    <location>
        <begin position="14"/>
        <end position="35"/>
    </location>
</feature>
<gene>
    <name evidence="3" type="ORF">GKE73_00940</name>
</gene>
<evidence type="ECO:0000256" key="1">
    <source>
        <dbReference type="SAM" id="Phobius"/>
    </source>
</evidence>
<dbReference type="PANTHER" id="PTHR30336:SF4">
    <property type="entry name" value="ENVELOPE BIOGENESIS FACTOR ELYC"/>
    <property type="match status" value="1"/>
</dbReference>
<keyword evidence="1" id="KW-0472">Membrane</keyword>
<organism evidence="3 4">
    <name type="scientific">Paludibacterium denitrificans</name>
    <dbReference type="NCBI Taxonomy" id="2675226"/>
    <lineage>
        <taxon>Bacteria</taxon>
        <taxon>Pseudomonadati</taxon>
        <taxon>Pseudomonadota</taxon>
        <taxon>Betaproteobacteria</taxon>
        <taxon>Neisseriales</taxon>
        <taxon>Chromobacteriaceae</taxon>
        <taxon>Paludibacterium</taxon>
    </lineage>
</organism>
<keyword evidence="1" id="KW-0812">Transmembrane</keyword>
<feature type="transmembrane region" description="Helical" evidence="1">
    <location>
        <begin position="42"/>
        <end position="59"/>
    </location>
</feature>
<dbReference type="Gene3D" id="3.40.50.620">
    <property type="entry name" value="HUPs"/>
    <property type="match status" value="1"/>
</dbReference>
<protein>
    <submittedName>
        <fullName evidence="3">YdcF family protein</fullName>
    </submittedName>
</protein>
<keyword evidence="1" id="KW-1133">Transmembrane helix</keyword>
<dbReference type="RefSeq" id="WP_230368766.1">
    <property type="nucleotide sequence ID" value="NZ_WLYX01000001.1"/>
</dbReference>
<dbReference type="GO" id="GO:0005886">
    <property type="term" value="C:plasma membrane"/>
    <property type="evidence" value="ECO:0007669"/>
    <property type="project" value="TreeGrafter"/>
</dbReference>
<feature type="domain" description="DUF218" evidence="2">
    <location>
        <begin position="85"/>
        <end position="245"/>
    </location>
</feature>
<dbReference type="EMBL" id="WLYX01000001">
    <property type="protein sequence ID" value="MTD32372.1"/>
    <property type="molecule type" value="Genomic_DNA"/>
</dbReference>
<dbReference type="InterPro" id="IPR051599">
    <property type="entry name" value="Cell_Envelope_Assoc"/>
</dbReference>
<name>A0A844G9B1_9NEIS</name>
<comment type="caution">
    <text evidence="3">The sequence shown here is derived from an EMBL/GenBank/DDBJ whole genome shotgun (WGS) entry which is preliminary data.</text>
</comment>
<dbReference type="InterPro" id="IPR014729">
    <property type="entry name" value="Rossmann-like_a/b/a_fold"/>
</dbReference>
<keyword evidence="4" id="KW-1185">Reference proteome</keyword>
<dbReference type="GO" id="GO:0043164">
    <property type="term" value="P:Gram-negative-bacterium-type cell wall biogenesis"/>
    <property type="evidence" value="ECO:0007669"/>
    <property type="project" value="TreeGrafter"/>
</dbReference>
<dbReference type="CDD" id="cd06259">
    <property type="entry name" value="YdcF-like"/>
    <property type="match status" value="1"/>
</dbReference>
<dbReference type="PANTHER" id="PTHR30336">
    <property type="entry name" value="INNER MEMBRANE PROTEIN, PROBABLE PERMEASE"/>
    <property type="match status" value="1"/>
</dbReference>
<proteinExistence type="predicted"/>
<evidence type="ECO:0000313" key="3">
    <source>
        <dbReference type="EMBL" id="MTD32372.1"/>
    </source>
</evidence>
<dbReference type="GO" id="GO:0000270">
    <property type="term" value="P:peptidoglycan metabolic process"/>
    <property type="evidence" value="ECO:0007669"/>
    <property type="project" value="TreeGrafter"/>
</dbReference>
<accession>A0A844G9B1</accession>
<dbReference type="InterPro" id="IPR003848">
    <property type="entry name" value="DUF218"/>
</dbReference>
<reference evidence="3 4" key="1">
    <citation type="submission" date="2019-11" db="EMBL/GenBank/DDBJ databases">
        <title>Draft genome sequence of Paludibacterium sp. dN18-1.</title>
        <authorList>
            <person name="Im W.-T."/>
        </authorList>
    </citation>
    <scope>NUCLEOTIDE SEQUENCE [LARGE SCALE GENOMIC DNA]</scope>
    <source>
        <strain evidence="4">dN 18-1</strain>
    </source>
</reference>
<evidence type="ECO:0000313" key="4">
    <source>
        <dbReference type="Proteomes" id="UP000446658"/>
    </source>
</evidence>
<evidence type="ECO:0000259" key="2">
    <source>
        <dbReference type="Pfam" id="PF02698"/>
    </source>
</evidence>
<sequence length="257" mass="28419">MIVTPSPEVLIHQLFGALLLPPLNYLLLALCGIGLRRWYRRLGLSLLLMALLLGYLLSIPRTAMWLNGYLERYPVVDVTRLRDYQAIVVLGGGKKPAPEYGQNEPSADTLTRLRYAVRLSRLSGKPLLVTGGAPLGGEAEGLVMARMLAEDYGIKPRWVETRSNTTLQNASYSAALLRASGVRRIVLVSQGWHLARAVPFFREAGLQVLPAPTGWVRYEDGGLLWYVPSGRAMQECHAALRELVGQGFYALQGKGRH</sequence>
<dbReference type="Proteomes" id="UP000446658">
    <property type="component" value="Unassembled WGS sequence"/>
</dbReference>
<dbReference type="Pfam" id="PF02698">
    <property type="entry name" value="DUF218"/>
    <property type="match status" value="1"/>
</dbReference>
<dbReference type="AlphaFoldDB" id="A0A844G9B1"/>